<keyword evidence="1" id="KW-1133">Transmembrane helix</keyword>
<feature type="transmembrane region" description="Helical" evidence="1">
    <location>
        <begin position="53"/>
        <end position="73"/>
    </location>
</feature>
<proteinExistence type="predicted"/>
<evidence type="ECO:0000313" key="2">
    <source>
        <dbReference type="EMBL" id="ORZ31376.1"/>
    </source>
</evidence>
<organism evidence="2 3">
    <name type="scientific">Catenaria anguillulae PL171</name>
    <dbReference type="NCBI Taxonomy" id="765915"/>
    <lineage>
        <taxon>Eukaryota</taxon>
        <taxon>Fungi</taxon>
        <taxon>Fungi incertae sedis</taxon>
        <taxon>Blastocladiomycota</taxon>
        <taxon>Blastocladiomycetes</taxon>
        <taxon>Blastocladiales</taxon>
        <taxon>Catenariaceae</taxon>
        <taxon>Catenaria</taxon>
    </lineage>
</organism>
<evidence type="ECO:0000313" key="3">
    <source>
        <dbReference type="Proteomes" id="UP000193411"/>
    </source>
</evidence>
<name>A0A1Y2H9W0_9FUNG</name>
<dbReference type="OrthoDB" id="5538309at2759"/>
<keyword evidence="1" id="KW-0812">Transmembrane</keyword>
<evidence type="ECO:0000256" key="1">
    <source>
        <dbReference type="SAM" id="Phobius"/>
    </source>
</evidence>
<reference evidence="2 3" key="1">
    <citation type="submission" date="2016-07" db="EMBL/GenBank/DDBJ databases">
        <title>Pervasive Adenine N6-methylation of Active Genes in Fungi.</title>
        <authorList>
            <consortium name="DOE Joint Genome Institute"/>
            <person name="Mondo S.J."/>
            <person name="Dannebaum R.O."/>
            <person name="Kuo R.C."/>
            <person name="Labutti K."/>
            <person name="Haridas S."/>
            <person name="Kuo A."/>
            <person name="Salamov A."/>
            <person name="Ahrendt S.R."/>
            <person name="Lipzen A."/>
            <person name="Sullivan W."/>
            <person name="Andreopoulos W.B."/>
            <person name="Clum A."/>
            <person name="Lindquist E."/>
            <person name="Daum C."/>
            <person name="Ramamoorthy G.K."/>
            <person name="Gryganskyi A."/>
            <person name="Culley D."/>
            <person name="Magnuson J.K."/>
            <person name="James T.Y."/>
            <person name="O'Malley M.A."/>
            <person name="Stajich J.E."/>
            <person name="Spatafora J.W."/>
            <person name="Visel A."/>
            <person name="Grigoriev I.V."/>
        </authorList>
    </citation>
    <scope>NUCLEOTIDE SEQUENCE [LARGE SCALE GENOMIC DNA]</scope>
    <source>
        <strain evidence="2 3">PL171</strain>
    </source>
</reference>
<comment type="caution">
    <text evidence="2">The sequence shown here is derived from an EMBL/GenBank/DDBJ whole genome shotgun (WGS) entry which is preliminary data.</text>
</comment>
<keyword evidence="3" id="KW-1185">Reference proteome</keyword>
<gene>
    <name evidence="2" type="ORF">BCR44DRAFT_91569</name>
</gene>
<sequence>MMTCDNAMRAEEPTVDAWHLILFPTRTASRYAHGQSRSTRPARTPTTMRARPTALISTWVAAVLGLLAMATFVNAARKMEPVASPLCAPGNAQGGMFGYSVATVTLGNWTWLAVGQPWSSSVHLYRTPFTQVTVSVVNVTSTVTVCQNGTSTFTLAPSTSASSSTASATSTLLSTTTSASTLTTATTTTANLQCSTTTSTKQSVQFSHNLTTPVTWTLLTTLTDPLESSSTGGRPWDGTKDASARSLFGYDISLSADASWLAIGTPGRSFTAFTNLTLSHVSWHPYHGSVVMYQINTNTSAVTYHSELRLNQLPGMSQRYFDRFGSKVRFSPDTQPDRVHLFASANGAWDGVSAPGGVKSNGARPVYGQDVDAGWPVLPTTTNDNQGVGVFRFSTSGSSWQPIQFLRSRSPVPLGTLGIDFAVTGTGARDTVLAVRDYDVTLTPGITNDTSSGMVVIYRQDVNQFTESSRIVGNRLGLSSLIRQEDWFGLGRAACWRAKGRAGVSVGDETHWDLGYVDRGRVAAHQSGGRGCSEAQLLWWNACECKGGSGRVCE</sequence>
<dbReference type="AlphaFoldDB" id="A0A1Y2H9W0"/>
<protein>
    <submittedName>
        <fullName evidence="2">Uncharacterized protein</fullName>
    </submittedName>
</protein>
<keyword evidence="1" id="KW-0472">Membrane</keyword>
<accession>A0A1Y2H9W0</accession>
<dbReference type="EMBL" id="MCFL01000061">
    <property type="protein sequence ID" value="ORZ31376.1"/>
    <property type="molecule type" value="Genomic_DNA"/>
</dbReference>
<dbReference type="Proteomes" id="UP000193411">
    <property type="component" value="Unassembled WGS sequence"/>
</dbReference>